<dbReference type="EMBL" id="PEUX01000028">
    <property type="protein sequence ID" value="PIV10315.1"/>
    <property type="molecule type" value="Genomic_DNA"/>
</dbReference>
<feature type="binding site" evidence="4">
    <location>
        <position position="59"/>
    </location>
    <ligand>
        <name>Zn(2+)</name>
        <dbReference type="ChEBI" id="CHEBI:29105"/>
    </ligand>
</feature>
<dbReference type="Gene3D" id="3.20.20.140">
    <property type="entry name" value="Metal-dependent hydrolases"/>
    <property type="match status" value="1"/>
</dbReference>
<evidence type="ECO:0000259" key="5">
    <source>
        <dbReference type="Pfam" id="PF01979"/>
    </source>
</evidence>
<dbReference type="GO" id="GO:0046872">
    <property type="term" value="F:metal ion binding"/>
    <property type="evidence" value="ECO:0007669"/>
    <property type="project" value="UniProtKB-KW"/>
</dbReference>
<dbReference type="InterPro" id="IPR050287">
    <property type="entry name" value="MTA/SAH_deaminase"/>
</dbReference>
<accession>A0A2M7BUV8</accession>
<evidence type="ECO:0000256" key="1">
    <source>
        <dbReference type="ARBA" id="ARBA00022723"/>
    </source>
</evidence>
<dbReference type="InterPro" id="IPR011059">
    <property type="entry name" value="Metal-dep_hydrolase_composite"/>
</dbReference>
<dbReference type="FunFam" id="3.20.20.140:FF:000014">
    <property type="entry name" value="5-methylthioadenosine/S-adenosylhomocysteine deaminase"/>
    <property type="match status" value="1"/>
</dbReference>
<dbReference type="InterPro" id="IPR032466">
    <property type="entry name" value="Metal_Hydrolase"/>
</dbReference>
<feature type="domain" description="Amidohydrolase-related" evidence="5">
    <location>
        <begin position="50"/>
        <end position="399"/>
    </location>
</feature>
<comment type="cofactor">
    <cofactor evidence="4">
        <name>Zn(2+)</name>
        <dbReference type="ChEBI" id="CHEBI:29105"/>
    </cofactor>
    <text evidence="4">Binds 1 zinc ion per subunit.</text>
</comment>
<reference evidence="7" key="1">
    <citation type="submission" date="2017-09" db="EMBL/GenBank/DDBJ databases">
        <title>Depth-based differentiation of microbial function through sediment-hosted aquifers and enrichment of novel symbionts in the deep terrestrial subsurface.</title>
        <authorList>
            <person name="Probst A.J."/>
            <person name="Ladd B."/>
            <person name="Jarett J.K."/>
            <person name="Geller-Mcgrath D.E."/>
            <person name="Sieber C.M.K."/>
            <person name="Emerson J.B."/>
            <person name="Anantharaman K."/>
            <person name="Thomas B.C."/>
            <person name="Malmstrom R."/>
            <person name="Stieglmeier M."/>
            <person name="Klingl A."/>
            <person name="Woyke T."/>
            <person name="Ryan C.M."/>
            <person name="Banfield J.F."/>
        </authorList>
    </citation>
    <scope>NUCLEOTIDE SEQUENCE [LARGE SCALE GENOMIC DNA]</scope>
</reference>
<evidence type="ECO:0000256" key="2">
    <source>
        <dbReference type="ARBA" id="ARBA00022801"/>
    </source>
</evidence>
<keyword evidence="1 4" id="KW-0479">Metal-binding</keyword>
<comment type="similarity">
    <text evidence="4">Belongs to the metallo-dependent hydrolases superfamily. MTA/SAH deaminase family.</text>
</comment>
<dbReference type="PANTHER" id="PTHR43794">
    <property type="entry name" value="AMINOHYDROLASE SSNA-RELATED"/>
    <property type="match status" value="1"/>
</dbReference>
<comment type="caution">
    <text evidence="4">Lacks conserved residue(s) required for the propagation of feature annotation.</text>
</comment>
<feature type="binding site" evidence="4">
    <location>
        <position position="180"/>
    </location>
    <ligand>
        <name>substrate</name>
    </ligand>
</feature>
<sequence>MITQNPQREIIEKGGLVIEKDAIEAIGQSKEIERQYGRRAEKIINGQNKVVLPGLINAHGHLAMTLLRGFADDLSLEDWWFKYVYPAESRFTAKHVYWGSLLAMLEMVKSGTTCFADFYYHQDQVAKAAHQIGLRGVLGCGVLDAPTFYFKTAAEALKKSRSIIEKWANDDLIKVSLAPHMLRTVSLKTYQQCKKLAQEHKLLLMTHLSETRTEVDFCLKKYGRRPVEVLAEANILDQRTLLAHACWLTKREIKILARAGASIAHCPISNMKLASGIMPLSAMLKAGVNVSLGTDSPCSNNNLDMFEEMKTAALVHKVHQLDPTLAKAQTILDMATINGAKALGLIKEIGSLERGKKADLIMLGFNQPHLVPVHNFVSHLVYAARGSDVETVIINGRMVMEKRKIKRINQDEVFNKVRKFAIF</sequence>
<evidence type="ECO:0000256" key="4">
    <source>
        <dbReference type="HAMAP-Rule" id="MF_01281"/>
    </source>
</evidence>
<feature type="binding site" evidence="4">
    <location>
        <position position="295"/>
    </location>
    <ligand>
        <name>substrate</name>
    </ligand>
</feature>
<dbReference type="InterPro" id="IPR006680">
    <property type="entry name" value="Amidohydro-rel"/>
</dbReference>
<comment type="catalytic activity">
    <reaction evidence="4">
        <text>S-adenosyl-L-homocysteine + H2O + H(+) = S-inosyl-L-homocysteine + NH4(+)</text>
        <dbReference type="Rhea" id="RHEA:20716"/>
        <dbReference type="ChEBI" id="CHEBI:15377"/>
        <dbReference type="ChEBI" id="CHEBI:15378"/>
        <dbReference type="ChEBI" id="CHEBI:28938"/>
        <dbReference type="ChEBI" id="CHEBI:57856"/>
        <dbReference type="ChEBI" id="CHEBI:57985"/>
        <dbReference type="EC" id="3.5.4.28"/>
    </reaction>
</comment>
<organism evidence="6 7">
    <name type="scientific">Candidatus Portnoybacteria bacterium CG03_land_8_20_14_0_80_41_10</name>
    <dbReference type="NCBI Taxonomy" id="1974808"/>
    <lineage>
        <taxon>Bacteria</taxon>
        <taxon>Candidatus Portnoyibacteriota</taxon>
    </lineage>
</organism>
<comment type="function">
    <text evidence="4">Catalyzes the deamination of 5-methylthioadenosine and S-adenosyl-L-homocysteine into 5-methylthioinosine and S-inosyl-L-homocysteine, respectively. Is also able to deaminate adenosine.</text>
</comment>
<dbReference type="GO" id="GO:0050270">
    <property type="term" value="F:S-adenosylhomocysteine deaminase activity"/>
    <property type="evidence" value="ECO:0007669"/>
    <property type="project" value="UniProtKB-UniRule"/>
</dbReference>
<dbReference type="HAMAP" id="MF_01281">
    <property type="entry name" value="MTA_SAH_deamin"/>
    <property type="match status" value="1"/>
</dbReference>
<dbReference type="AlphaFoldDB" id="A0A2M7BUV8"/>
<dbReference type="Pfam" id="PF01979">
    <property type="entry name" value="Amidohydro_1"/>
    <property type="match status" value="1"/>
</dbReference>
<name>A0A2M7BUV8_9BACT</name>
<keyword evidence="2 4" id="KW-0378">Hydrolase</keyword>
<protein>
    <recommendedName>
        <fullName evidence="4">5-methylthioadenosine/S-adenosylhomocysteine deaminase</fullName>
        <shortName evidence="4">MTA/SAH deaminase</shortName>
        <ecNumber evidence="4">3.5.4.28</ecNumber>
        <ecNumber evidence="4">3.5.4.31</ecNumber>
    </recommendedName>
</protein>
<feature type="binding site" evidence="4">
    <location>
        <position position="210"/>
    </location>
    <ligand>
        <name>substrate</name>
    </ligand>
</feature>
<dbReference type="InterPro" id="IPR023512">
    <property type="entry name" value="Deaminase_MtaD/DadD"/>
</dbReference>
<proteinExistence type="inferred from homology"/>
<feature type="binding site" evidence="4">
    <location>
        <position position="295"/>
    </location>
    <ligand>
        <name>Zn(2+)</name>
        <dbReference type="ChEBI" id="CHEBI:29105"/>
    </ligand>
</feature>
<dbReference type="Gene3D" id="2.30.40.10">
    <property type="entry name" value="Urease, subunit C, domain 1"/>
    <property type="match status" value="1"/>
</dbReference>
<dbReference type="CDD" id="cd01298">
    <property type="entry name" value="ATZ_TRZ_like"/>
    <property type="match status" value="1"/>
</dbReference>
<keyword evidence="3 4" id="KW-0862">Zinc</keyword>
<dbReference type="PANTHER" id="PTHR43794:SF11">
    <property type="entry name" value="AMIDOHYDROLASE-RELATED DOMAIN-CONTAINING PROTEIN"/>
    <property type="match status" value="1"/>
</dbReference>
<gene>
    <name evidence="4" type="primary">mtaD</name>
    <name evidence="6" type="ORF">COS49_01195</name>
</gene>
<dbReference type="Proteomes" id="UP000229894">
    <property type="component" value="Unassembled WGS sequence"/>
</dbReference>
<evidence type="ECO:0000313" key="7">
    <source>
        <dbReference type="Proteomes" id="UP000229894"/>
    </source>
</evidence>
<dbReference type="EC" id="3.5.4.31" evidence="4"/>
<dbReference type="EC" id="3.5.4.28" evidence="4"/>
<comment type="catalytic activity">
    <reaction evidence="4">
        <text>S-methyl-5'-thioadenosine + H2O + H(+) = S-methyl-5'-thioinosine + NH4(+)</text>
        <dbReference type="Rhea" id="RHEA:25025"/>
        <dbReference type="ChEBI" id="CHEBI:15377"/>
        <dbReference type="ChEBI" id="CHEBI:15378"/>
        <dbReference type="ChEBI" id="CHEBI:17509"/>
        <dbReference type="ChEBI" id="CHEBI:28938"/>
        <dbReference type="ChEBI" id="CHEBI:48595"/>
        <dbReference type="EC" id="3.5.4.31"/>
    </reaction>
</comment>
<dbReference type="SUPFAM" id="SSF51556">
    <property type="entry name" value="Metallo-dependent hydrolases"/>
    <property type="match status" value="1"/>
</dbReference>
<evidence type="ECO:0000256" key="3">
    <source>
        <dbReference type="ARBA" id="ARBA00022833"/>
    </source>
</evidence>
<feature type="binding site" evidence="4">
    <location>
        <position position="61"/>
    </location>
    <ligand>
        <name>Zn(2+)</name>
        <dbReference type="ChEBI" id="CHEBI:29105"/>
    </ligand>
</feature>
<comment type="caution">
    <text evidence="6">The sequence shown here is derived from an EMBL/GenBank/DDBJ whole genome shotgun (WGS) entry which is preliminary data.</text>
</comment>
<dbReference type="SUPFAM" id="SSF51338">
    <property type="entry name" value="Composite domain of metallo-dependent hydrolases"/>
    <property type="match status" value="1"/>
</dbReference>
<feature type="binding site" evidence="4">
    <location>
        <position position="88"/>
    </location>
    <ligand>
        <name>substrate</name>
    </ligand>
</feature>
<evidence type="ECO:0000313" key="6">
    <source>
        <dbReference type="EMBL" id="PIV10315.1"/>
    </source>
</evidence>
<feature type="binding site" evidence="4">
    <location>
        <position position="207"/>
    </location>
    <ligand>
        <name>Zn(2+)</name>
        <dbReference type="ChEBI" id="CHEBI:29105"/>
    </ligand>
</feature>
<dbReference type="GO" id="GO:0090614">
    <property type="term" value="F:5'-methylthioadenosine deaminase activity"/>
    <property type="evidence" value="ECO:0007669"/>
    <property type="project" value="UniProtKB-UniRule"/>
</dbReference>